<dbReference type="EMBL" id="LT670818">
    <property type="protein sequence ID" value="SHH57437.1"/>
    <property type="molecule type" value="Genomic_DNA"/>
</dbReference>
<dbReference type="InterPro" id="IPR018968">
    <property type="entry name" value="Phasin"/>
</dbReference>
<protein>
    <submittedName>
        <fullName evidence="3">Phasin protein</fullName>
    </submittedName>
</protein>
<organism evidence="3 4">
    <name type="scientific">Bradyrhizobium erythrophlei</name>
    <dbReference type="NCBI Taxonomy" id="1437360"/>
    <lineage>
        <taxon>Bacteria</taxon>
        <taxon>Pseudomonadati</taxon>
        <taxon>Pseudomonadota</taxon>
        <taxon>Alphaproteobacteria</taxon>
        <taxon>Hyphomicrobiales</taxon>
        <taxon>Nitrobacteraceae</taxon>
        <taxon>Bradyrhizobium</taxon>
    </lineage>
</organism>
<name>A0A1M5U333_9BRAD</name>
<sequence>MSSTDQNTPTTKSGRRSRKAPPRNPKPELPPSPQADELQAAEPPIDIAAAPADAEIVEAATVVAATEATVDPAEIALAEAVMAIEAAPIEAAAPADPEPIGTDAAPADADAPSDTDAPAEPAPVSLQTIAKAYGDYTRKSIEETRSYVEKLRDVRSLDKAVEVQAEFTKHAFELFVAGSRTIYGLHKELAKQTLRPLEHLVDKPTRDPR</sequence>
<feature type="region of interest" description="Disordered" evidence="1">
    <location>
        <begin position="1"/>
        <end position="49"/>
    </location>
</feature>
<dbReference type="Pfam" id="PF09361">
    <property type="entry name" value="Phasin_2"/>
    <property type="match status" value="1"/>
</dbReference>
<feature type="compositionally biased region" description="Polar residues" evidence="1">
    <location>
        <begin position="1"/>
        <end position="12"/>
    </location>
</feature>
<feature type="compositionally biased region" description="Low complexity" evidence="1">
    <location>
        <begin position="92"/>
        <end position="123"/>
    </location>
</feature>
<evidence type="ECO:0000313" key="4">
    <source>
        <dbReference type="Proteomes" id="UP000190675"/>
    </source>
</evidence>
<gene>
    <name evidence="3" type="ORF">SAMN05444169_8147</name>
</gene>
<dbReference type="AlphaFoldDB" id="A0A1M5U333"/>
<proteinExistence type="predicted"/>
<feature type="compositionally biased region" description="Pro residues" evidence="1">
    <location>
        <begin position="22"/>
        <end position="33"/>
    </location>
</feature>
<feature type="compositionally biased region" description="Low complexity" evidence="1">
    <location>
        <begin position="40"/>
        <end position="49"/>
    </location>
</feature>
<feature type="domain" description="Phasin" evidence="2">
    <location>
        <begin position="125"/>
        <end position="198"/>
    </location>
</feature>
<evidence type="ECO:0000256" key="1">
    <source>
        <dbReference type="SAM" id="MobiDB-lite"/>
    </source>
</evidence>
<evidence type="ECO:0000313" key="3">
    <source>
        <dbReference type="EMBL" id="SHH57437.1"/>
    </source>
</evidence>
<reference evidence="3 4" key="1">
    <citation type="submission" date="2016-11" db="EMBL/GenBank/DDBJ databases">
        <authorList>
            <person name="Jaros S."/>
            <person name="Januszkiewicz K."/>
            <person name="Wedrychowicz H."/>
        </authorList>
    </citation>
    <scope>NUCLEOTIDE SEQUENCE [LARGE SCALE GENOMIC DNA]</scope>
    <source>
        <strain evidence="3 4">GAS242</strain>
    </source>
</reference>
<dbReference type="Proteomes" id="UP000190675">
    <property type="component" value="Chromosome I"/>
</dbReference>
<evidence type="ECO:0000259" key="2">
    <source>
        <dbReference type="Pfam" id="PF09361"/>
    </source>
</evidence>
<accession>A0A1M5U333</accession>
<feature type="region of interest" description="Disordered" evidence="1">
    <location>
        <begin position="92"/>
        <end position="125"/>
    </location>
</feature>